<dbReference type="InterPro" id="IPR016454">
    <property type="entry name" value="Cysteine_dSase"/>
</dbReference>
<dbReference type="GO" id="GO:0046872">
    <property type="term" value="F:metal ion binding"/>
    <property type="evidence" value="ECO:0007669"/>
    <property type="project" value="UniProtKB-KW"/>
</dbReference>
<evidence type="ECO:0000256" key="6">
    <source>
        <dbReference type="ARBA" id="ARBA00022723"/>
    </source>
</evidence>
<dbReference type="FunFam" id="3.40.640.10:FF:000084">
    <property type="entry name" value="IscS-like cysteine desulfurase"/>
    <property type="match status" value="1"/>
</dbReference>
<dbReference type="InterPro" id="IPR015421">
    <property type="entry name" value="PyrdxlP-dep_Trfase_major"/>
</dbReference>
<evidence type="ECO:0000256" key="4">
    <source>
        <dbReference type="ARBA" id="ARBA00012239"/>
    </source>
</evidence>
<dbReference type="SUPFAM" id="SSF53383">
    <property type="entry name" value="PLP-dependent transferases"/>
    <property type="match status" value="1"/>
</dbReference>
<accession>A0A395LYV6</accession>
<dbReference type="Gene3D" id="1.10.260.50">
    <property type="match status" value="1"/>
</dbReference>
<dbReference type="EMBL" id="PHFL01000060">
    <property type="protein sequence ID" value="RFM23685.1"/>
    <property type="molecule type" value="Genomic_DNA"/>
</dbReference>
<keyword evidence="6" id="KW-0479">Metal-binding</keyword>
<dbReference type="PROSITE" id="PS00595">
    <property type="entry name" value="AA_TRANSFER_CLASS_5"/>
    <property type="match status" value="1"/>
</dbReference>
<evidence type="ECO:0000256" key="9">
    <source>
        <dbReference type="ARBA" id="ARBA00023014"/>
    </source>
</evidence>
<evidence type="ECO:0000256" key="10">
    <source>
        <dbReference type="ARBA" id="ARBA00050776"/>
    </source>
</evidence>
<evidence type="ECO:0000256" key="2">
    <source>
        <dbReference type="ARBA" id="ARBA00003120"/>
    </source>
</evidence>
<comment type="caution">
    <text evidence="13">The sequence shown here is derived from an EMBL/GenBank/DDBJ whole genome shotgun (WGS) entry which is preliminary data.</text>
</comment>
<keyword evidence="7" id="KW-0663">Pyridoxal phosphate</keyword>
<keyword evidence="9" id="KW-0411">Iron-sulfur</keyword>
<dbReference type="Proteomes" id="UP000266389">
    <property type="component" value="Unassembled WGS sequence"/>
</dbReference>
<dbReference type="EC" id="2.8.1.7" evidence="4"/>
<dbReference type="GO" id="GO:0031071">
    <property type="term" value="F:cysteine desulfurase activity"/>
    <property type="evidence" value="ECO:0007669"/>
    <property type="project" value="UniProtKB-EC"/>
</dbReference>
<gene>
    <name evidence="13" type="ORF">D0433_09965</name>
</gene>
<evidence type="ECO:0000256" key="3">
    <source>
        <dbReference type="ARBA" id="ARBA00006490"/>
    </source>
</evidence>
<keyword evidence="8" id="KW-0408">Iron</keyword>
<dbReference type="PANTHER" id="PTHR11601">
    <property type="entry name" value="CYSTEINE DESULFURYLASE FAMILY MEMBER"/>
    <property type="match status" value="1"/>
</dbReference>
<dbReference type="PIRSF" id="PIRSF005572">
    <property type="entry name" value="NifS"/>
    <property type="match status" value="1"/>
</dbReference>
<dbReference type="Gene3D" id="3.40.640.10">
    <property type="entry name" value="Type I PLP-dependent aspartate aminotransferase-like (Major domain)"/>
    <property type="match status" value="1"/>
</dbReference>
<evidence type="ECO:0000256" key="1">
    <source>
        <dbReference type="ARBA" id="ARBA00001933"/>
    </source>
</evidence>
<keyword evidence="5" id="KW-0808">Transferase</keyword>
<evidence type="ECO:0000313" key="13">
    <source>
        <dbReference type="EMBL" id="RFM23685.1"/>
    </source>
</evidence>
<evidence type="ECO:0000256" key="11">
    <source>
        <dbReference type="RuleBase" id="RU004504"/>
    </source>
</evidence>
<evidence type="ECO:0000259" key="12">
    <source>
        <dbReference type="Pfam" id="PF00266"/>
    </source>
</evidence>
<evidence type="ECO:0000256" key="8">
    <source>
        <dbReference type="ARBA" id="ARBA00023004"/>
    </source>
</evidence>
<comment type="cofactor">
    <cofactor evidence="1 11">
        <name>pyridoxal 5'-phosphate</name>
        <dbReference type="ChEBI" id="CHEBI:597326"/>
    </cofactor>
</comment>
<organism evidence="13 14">
    <name type="scientific">Candidatus Thermochlorobacter aerophilus</name>
    <dbReference type="NCBI Taxonomy" id="1868324"/>
    <lineage>
        <taxon>Bacteria</taxon>
        <taxon>Pseudomonadati</taxon>
        <taxon>Chlorobiota</taxon>
        <taxon>Chlorobiia</taxon>
        <taxon>Chlorobiales</taxon>
        <taxon>Candidatus Thermochlorobacteriaceae</taxon>
        <taxon>Candidatus Thermochlorobacter</taxon>
    </lineage>
</organism>
<evidence type="ECO:0000256" key="5">
    <source>
        <dbReference type="ARBA" id="ARBA00022679"/>
    </source>
</evidence>
<dbReference type="Gene3D" id="3.90.1150.10">
    <property type="entry name" value="Aspartate Aminotransferase, domain 1"/>
    <property type="match status" value="1"/>
</dbReference>
<dbReference type="InterPro" id="IPR020578">
    <property type="entry name" value="Aminotrans_V_PyrdxlP_BS"/>
</dbReference>
<dbReference type="GO" id="GO:0051536">
    <property type="term" value="F:iron-sulfur cluster binding"/>
    <property type="evidence" value="ECO:0007669"/>
    <property type="project" value="UniProtKB-KW"/>
</dbReference>
<dbReference type="InterPro" id="IPR000192">
    <property type="entry name" value="Aminotrans_V_dom"/>
</dbReference>
<feature type="domain" description="Aminotransferase class V" evidence="12">
    <location>
        <begin position="4"/>
        <end position="375"/>
    </location>
</feature>
<sequence length="406" mass="44260">MKRIYLDNASTTALEPQVWEKAQPYFTTHFGNAASIHAFGQFTKNILEDARERVATLLGASPSEIFFTSGGTEANNFALKGFAFAMAQAKRPFRIISSQLEHKAVLESLAWIKKFFGASLLFVEHDRRGTLNLESLKSMLRHSDSQTATLVSIMHANNELGNINPIEDIAHLCKEYGAFFHTDAVQTAGKLPIHAKAWGVDMLAISGHKFHGPKGVGVLYIRQGVPIEPLLHGGSHERNRRAGTENYAFAFMLAEALQLATASAADTTSHIHTLRETFLSRLEQHHIDFEVNGHATYALPHILNLTFALNPSRKMAADVLILALDASGVAVSSGSACTSGTEKPSHVLLALGKSEQEARASVRFSFSKFNTIAEVAEAAERTATVVKRLLSTSSTATDELQSHQPS</sequence>
<proteinExistence type="inferred from homology"/>
<dbReference type="PANTHER" id="PTHR11601:SF34">
    <property type="entry name" value="CYSTEINE DESULFURASE"/>
    <property type="match status" value="1"/>
</dbReference>
<dbReference type="InterPro" id="IPR015422">
    <property type="entry name" value="PyrdxlP-dep_Trfase_small"/>
</dbReference>
<reference evidence="13 14" key="1">
    <citation type="journal article" date="2011" name="ISME J.">
        <title>Community ecology of hot spring cyanobacterial mats: predominant populations and their functional potential.</title>
        <authorList>
            <person name="Klatt C.G."/>
            <person name="Wood J.M."/>
            <person name="Rusch D.B."/>
            <person name="Bateson M.M."/>
            <person name="Hamamura N."/>
            <person name="Heidelberg J.F."/>
            <person name="Grossman A.R."/>
            <person name="Bhaya D."/>
            <person name="Cohan F.M."/>
            <person name="Kuhl M."/>
            <person name="Bryant D.A."/>
            <person name="Ward D.M."/>
        </authorList>
    </citation>
    <scope>NUCLEOTIDE SEQUENCE [LARGE SCALE GENOMIC DNA]</scope>
    <source>
        <strain evidence="13">OS</strain>
    </source>
</reference>
<dbReference type="Pfam" id="PF00266">
    <property type="entry name" value="Aminotran_5"/>
    <property type="match status" value="1"/>
</dbReference>
<comment type="function">
    <text evidence="2">Catalyzes the removal of elemental sulfur atoms from cysteine to produce alanine. Seems to participate in the biosynthesis of the nitrogenase metalloclusters by providing the inorganic sulfur required for the Fe-S core formation.</text>
</comment>
<dbReference type="InterPro" id="IPR015424">
    <property type="entry name" value="PyrdxlP-dep_Trfase"/>
</dbReference>
<protein>
    <recommendedName>
        <fullName evidence="4">cysteine desulfurase</fullName>
        <ecNumber evidence="4">2.8.1.7</ecNumber>
    </recommendedName>
</protein>
<name>A0A395LYV6_9BACT</name>
<comment type="similarity">
    <text evidence="3">Belongs to the class-V pyridoxal-phosphate-dependent aminotransferase family. NifS/IscS subfamily.</text>
</comment>
<comment type="catalytic activity">
    <reaction evidence="10">
        <text>(sulfur carrier)-H + L-cysteine = (sulfur carrier)-SH + L-alanine</text>
        <dbReference type="Rhea" id="RHEA:43892"/>
        <dbReference type="Rhea" id="RHEA-COMP:14737"/>
        <dbReference type="Rhea" id="RHEA-COMP:14739"/>
        <dbReference type="ChEBI" id="CHEBI:29917"/>
        <dbReference type="ChEBI" id="CHEBI:35235"/>
        <dbReference type="ChEBI" id="CHEBI:57972"/>
        <dbReference type="ChEBI" id="CHEBI:64428"/>
        <dbReference type="EC" id="2.8.1.7"/>
    </reaction>
</comment>
<dbReference type="AlphaFoldDB" id="A0A395LYV6"/>
<evidence type="ECO:0000313" key="14">
    <source>
        <dbReference type="Proteomes" id="UP000266389"/>
    </source>
</evidence>
<evidence type="ECO:0000256" key="7">
    <source>
        <dbReference type="ARBA" id="ARBA00022898"/>
    </source>
</evidence>